<protein>
    <submittedName>
        <fullName evidence="1">DUF3540 domain-containing protein</fullName>
    </submittedName>
</protein>
<proteinExistence type="predicted"/>
<sequence>MLQDIRSQDTDSAVSVLSELLNHDGSPWSGAANVVAVDEQGGLVIDRQNRRLHCRRAHSCLTPPESGDRVWIVSDGRSEHYVCAVLHRPDPGPVRLQVQGDLELQAIGGELRLHADTHLSLCSNTTLRAQADTIAIAGREARIDADAAQANCGRIETRVGLWRLVGRVLESAAERIVQASRHSVRTVETVDCLRSGQIDYVAAADARLHAEHVVISASRLAKLDGEQVHIG</sequence>
<accession>A0AAU8MRD3</accession>
<dbReference type="InterPro" id="IPR021927">
    <property type="entry name" value="DUF3540"/>
</dbReference>
<gene>
    <name evidence="1" type="ORF">ABU614_17155</name>
</gene>
<dbReference type="AlphaFoldDB" id="A0AAU8MRD3"/>
<evidence type="ECO:0000313" key="1">
    <source>
        <dbReference type="EMBL" id="XCO74097.1"/>
    </source>
</evidence>
<name>A0AAU8MRD3_9GAMM</name>
<dbReference type="Pfam" id="PF12059">
    <property type="entry name" value="DUF3540"/>
    <property type="match status" value="1"/>
</dbReference>
<organism evidence="1">
    <name type="scientific">Lysobacter firmicutimachus</name>
    <dbReference type="NCBI Taxonomy" id="1792846"/>
    <lineage>
        <taxon>Bacteria</taxon>
        <taxon>Pseudomonadati</taxon>
        <taxon>Pseudomonadota</taxon>
        <taxon>Gammaproteobacteria</taxon>
        <taxon>Lysobacterales</taxon>
        <taxon>Lysobacteraceae</taxon>
        <taxon>Lysobacter</taxon>
    </lineage>
</organism>
<dbReference type="EMBL" id="CP159925">
    <property type="protein sequence ID" value="XCO74097.1"/>
    <property type="molecule type" value="Genomic_DNA"/>
</dbReference>
<reference evidence="1" key="1">
    <citation type="submission" date="2024-06" db="EMBL/GenBank/DDBJ databases">
        <authorList>
            <person name="Li S."/>
        </authorList>
    </citation>
    <scope>NUCLEOTIDE SEQUENCE</scope>
    <source>
        <strain evidence="1">SR10</strain>
    </source>
</reference>
<dbReference type="RefSeq" id="WP_363796954.1">
    <property type="nucleotide sequence ID" value="NZ_CP159925.1"/>
</dbReference>